<dbReference type="PANTHER" id="PTHR48079">
    <property type="entry name" value="PROTEIN YEEZ"/>
    <property type="match status" value="1"/>
</dbReference>
<dbReference type="Proteomes" id="UP000253606">
    <property type="component" value="Chromosome"/>
</dbReference>
<evidence type="ECO:0000313" key="3">
    <source>
        <dbReference type="Proteomes" id="UP000253606"/>
    </source>
</evidence>
<dbReference type="Gene3D" id="3.40.50.720">
    <property type="entry name" value="NAD(P)-binding Rossmann-like Domain"/>
    <property type="match status" value="1"/>
</dbReference>
<dbReference type="EMBL" id="CP030840">
    <property type="protein sequence ID" value="AXC13182.1"/>
    <property type="molecule type" value="Genomic_DNA"/>
</dbReference>
<proteinExistence type="predicted"/>
<dbReference type="InterPro" id="IPR001509">
    <property type="entry name" value="Epimerase_deHydtase"/>
</dbReference>
<dbReference type="AlphaFoldDB" id="A0A2Z5G274"/>
<dbReference type="Pfam" id="PF01370">
    <property type="entry name" value="Epimerase"/>
    <property type="match status" value="1"/>
</dbReference>
<evidence type="ECO:0000313" key="2">
    <source>
        <dbReference type="EMBL" id="AXC13182.1"/>
    </source>
</evidence>
<dbReference type="InterPro" id="IPR051783">
    <property type="entry name" value="NAD(P)-dependent_oxidoreduct"/>
</dbReference>
<sequence>MIIGGNGFIGSHLVRELLSAGHQVAVFHRSGADAVDSAVFQIRGDRNRLPDYERRLREFSPEVIIDLILSSGRPAQQLMKVGRELACRVVAISSMDVYRPWGLVHGSEPGPLEPMPITEESPLRTVREFYPAATLKRMQSIFSWLDDEYDKIAVEEAILNDRAMPGSVVRLPMVYGPGDPLHRFFPLLKRIADKRPAILLADDLAAWRGPRGYVENVAHAIAVVATSEQGTRRVYNVCDEPTVSEVAWLKQISSQTNCPASSCCCPERRHPRIFCNPATPPNMLLSAPSAFELSWASRNRSASKRLFGAPSVGNSRTRRILSRKSSSTMLPRMQLWLVRLPSSFGWRFFHRFLYF</sequence>
<gene>
    <name evidence="2" type="ORF">ACPOL_3903</name>
</gene>
<reference evidence="2 3" key="1">
    <citation type="journal article" date="2018" name="Front. Microbiol.">
        <title>Hydrolytic Capabilities as a Key to Environmental Success: Chitinolytic and Cellulolytic Acidobacteria From Acidic Sub-arctic Soils and Boreal Peatlands.</title>
        <authorList>
            <person name="Belova S.E."/>
            <person name="Ravin N.V."/>
            <person name="Pankratov T.A."/>
            <person name="Rakitin A.L."/>
            <person name="Ivanova A.A."/>
            <person name="Beletsky A.V."/>
            <person name="Mardanov A.V."/>
            <person name="Sinninghe Damste J.S."/>
            <person name="Dedysh S.N."/>
        </authorList>
    </citation>
    <scope>NUCLEOTIDE SEQUENCE [LARGE SCALE GENOMIC DNA]</scope>
    <source>
        <strain evidence="2 3">SBC82</strain>
    </source>
</reference>
<dbReference type="GO" id="GO:0005737">
    <property type="term" value="C:cytoplasm"/>
    <property type="evidence" value="ECO:0007669"/>
    <property type="project" value="TreeGrafter"/>
</dbReference>
<organism evidence="2 3">
    <name type="scientific">Acidisarcina polymorpha</name>
    <dbReference type="NCBI Taxonomy" id="2211140"/>
    <lineage>
        <taxon>Bacteria</taxon>
        <taxon>Pseudomonadati</taxon>
        <taxon>Acidobacteriota</taxon>
        <taxon>Terriglobia</taxon>
        <taxon>Terriglobales</taxon>
        <taxon>Acidobacteriaceae</taxon>
        <taxon>Acidisarcina</taxon>
    </lineage>
</organism>
<dbReference type="SUPFAM" id="SSF51735">
    <property type="entry name" value="NAD(P)-binding Rossmann-fold domains"/>
    <property type="match status" value="1"/>
</dbReference>
<dbReference type="PANTHER" id="PTHR48079:SF6">
    <property type="entry name" value="NAD(P)-BINDING DOMAIN-CONTAINING PROTEIN-RELATED"/>
    <property type="match status" value="1"/>
</dbReference>
<dbReference type="GO" id="GO:0004029">
    <property type="term" value="F:aldehyde dehydrogenase (NAD+) activity"/>
    <property type="evidence" value="ECO:0007669"/>
    <property type="project" value="TreeGrafter"/>
</dbReference>
<feature type="domain" description="NAD-dependent epimerase/dehydratase" evidence="1">
    <location>
        <begin position="2"/>
        <end position="238"/>
    </location>
</feature>
<name>A0A2Z5G274_9BACT</name>
<protein>
    <submittedName>
        <fullName evidence="2">UDP-glucose 4-epimerase</fullName>
    </submittedName>
</protein>
<dbReference type="KEGG" id="abas:ACPOL_3903"/>
<keyword evidence="3" id="KW-1185">Reference proteome</keyword>
<dbReference type="InterPro" id="IPR036291">
    <property type="entry name" value="NAD(P)-bd_dom_sf"/>
</dbReference>
<accession>A0A2Z5G274</accession>
<evidence type="ECO:0000259" key="1">
    <source>
        <dbReference type="Pfam" id="PF01370"/>
    </source>
</evidence>